<dbReference type="Gene3D" id="3.90.79.10">
    <property type="entry name" value="Nucleoside Triphosphate Pyrophosphohydrolase"/>
    <property type="match status" value="1"/>
</dbReference>
<reference evidence="2" key="1">
    <citation type="journal article" date="2016" name="Genome Announc.">
        <title>Draft Genome Sequence of the Syntrophic Lactate-Degrading Bacterium Tepidanaerobacter syntrophicus JLT.</title>
        <authorList>
            <person name="Matsuura N."/>
            <person name="Ohashi A."/>
            <person name="Tourlousse D.M."/>
            <person name="Sekiguchi Y."/>
        </authorList>
    </citation>
    <scope>NUCLEOTIDE SEQUENCE [LARGE SCALE GENOMIC DNA]</scope>
    <source>
        <strain evidence="2">JL</strain>
    </source>
</reference>
<dbReference type="CDD" id="cd03673">
    <property type="entry name" value="NUDIX_Ap6A_hydrolase"/>
    <property type="match status" value="1"/>
</dbReference>
<dbReference type="Proteomes" id="UP000062160">
    <property type="component" value="Unassembled WGS sequence"/>
</dbReference>
<accession>A0A0U9HFL9</accession>
<sequence length="150" mass="17064">MLTRICAGGVVFFKDKVLILKNEKSEWILPKGVIRPGRLAQEVAVERVKVEAGVNARIVSCVGETCYEFYSVTRQKPVCNQITWFLMEALSEDCTPNTELGFSDGGFYPIEKALDMITYSQDKALVSTSYKRYLEYCKERSNDEKNEVII</sequence>
<dbReference type="InterPro" id="IPR015797">
    <property type="entry name" value="NUDIX_hydrolase-like_dom_sf"/>
</dbReference>
<dbReference type="InterPro" id="IPR000086">
    <property type="entry name" value="NUDIX_hydrolase_dom"/>
</dbReference>
<dbReference type="AlphaFoldDB" id="A0A0U9HFL9"/>
<dbReference type="PROSITE" id="PS51462">
    <property type="entry name" value="NUDIX"/>
    <property type="match status" value="1"/>
</dbReference>
<evidence type="ECO:0000259" key="1">
    <source>
        <dbReference type="PROSITE" id="PS51462"/>
    </source>
</evidence>
<feature type="domain" description="Nudix hydrolase" evidence="1">
    <location>
        <begin position="2"/>
        <end position="138"/>
    </location>
</feature>
<evidence type="ECO:0000313" key="3">
    <source>
        <dbReference type="Proteomes" id="UP000062160"/>
    </source>
</evidence>
<gene>
    <name evidence="2" type="ORF">TSYNT_7508</name>
</gene>
<organism evidence="2">
    <name type="scientific">Tepidanaerobacter syntrophicus</name>
    <dbReference type="NCBI Taxonomy" id="224999"/>
    <lineage>
        <taxon>Bacteria</taxon>
        <taxon>Bacillati</taxon>
        <taxon>Bacillota</taxon>
        <taxon>Clostridia</taxon>
        <taxon>Thermosediminibacterales</taxon>
        <taxon>Tepidanaerobacteraceae</taxon>
        <taxon>Tepidanaerobacter</taxon>
    </lineage>
</organism>
<dbReference type="EMBL" id="DF977001">
    <property type="protein sequence ID" value="GAQ25482.1"/>
    <property type="molecule type" value="Genomic_DNA"/>
</dbReference>
<dbReference type="RefSeq" id="WP_059032860.1">
    <property type="nucleotide sequence ID" value="NZ_BSDN01000011.1"/>
</dbReference>
<keyword evidence="3" id="KW-1185">Reference proteome</keyword>
<dbReference type="SUPFAM" id="SSF55811">
    <property type="entry name" value="Nudix"/>
    <property type="match status" value="1"/>
</dbReference>
<proteinExistence type="predicted"/>
<dbReference type="OrthoDB" id="1848782at2"/>
<name>A0A0U9HFL9_9FIRM</name>
<evidence type="ECO:0000313" key="2">
    <source>
        <dbReference type="EMBL" id="GAQ25482.1"/>
    </source>
</evidence>
<dbReference type="Pfam" id="PF00293">
    <property type="entry name" value="NUDIX"/>
    <property type="match status" value="1"/>
</dbReference>
<protein>
    <submittedName>
        <fullName evidence="2">NUDIX domain-containing protein</fullName>
    </submittedName>
</protein>
<dbReference type="STRING" id="224999.GCA_001485475_01499"/>